<keyword evidence="4" id="KW-0133">Cell shape</keyword>
<feature type="region of interest" description="Disordered" evidence="8">
    <location>
        <begin position="88"/>
        <end position="112"/>
    </location>
</feature>
<feature type="region of interest" description="Disordered" evidence="8">
    <location>
        <begin position="553"/>
        <end position="577"/>
    </location>
</feature>
<feature type="transmembrane region" description="Helical" evidence="9">
    <location>
        <begin position="280"/>
        <end position="305"/>
    </location>
</feature>
<keyword evidence="7 9" id="KW-0472">Membrane</keyword>
<feature type="transmembrane region" description="Helical" evidence="9">
    <location>
        <begin position="119"/>
        <end position="147"/>
    </location>
</feature>
<dbReference type="RefSeq" id="WP_205360104.1">
    <property type="nucleotide sequence ID" value="NZ_JADKYB010000016.1"/>
</dbReference>
<feature type="transmembrane region" description="Helical" evidence="9">
    <location>
        <begin position="167"/>
        <end position="190"/>
    </location>
</feature>
<feature type="transmembrane region" description="Helical" evidence="9">
    <location>
        <begin position="491"/>
        <end position="513"/>
    </location>
</feature>
<comment type="subcellular location">
    <subcellularLocation>
        <location evidence="1">Cell membrane</location>
        <topology evidence="1">Multi-pass membrane protein</topology>
    </subcellularLocation>
</comment>
<feature type="transmembrane region" description="Helical" evidence="9">
    <location>
        <begin position="363"/>
        <end position="383"/>
    </location>
</feature>
<name>A0ABS2TY16_9ACTN</name>
<keyword evidence="6 9" id="KW-1133">Transmembrane helix</keyword>
<evidence type="ECO:0000256" key="8">
    <source>
        <dbReference type="SAM" id="MobiDB-lite"/>
    </source>
</evidence>
<evidence type="ECO:0000256" key="7">
    <source>
        <dbReference type="ARBA" id="ARBA00023136"/>
    </source>
</evidence>
<evidence type="ECO:0000256" key="3">
    <source>
        <dbReference type="ARBA" id="ARBA00022692"/>
    </source>
</evidence>
<keyword evidence="2" id="KW-1003">Cell membrane</keyword>
<dbReference type="InterPro" id="IPR004268">
    <property type="entry name" value="MurJ"/>
</dbReference>
<sequence length="577" mass="60773">MMAKVLRRLARRANRRGPELTMGVGTALSRLTGLARVFALSYALGVTPLADAYNVANTTPNMIYDLVLGGVLSATLIPLFVSRLQQDRHPAGTDPRDDDVRAGHRDDDAQAEHRDDDAWAAISAVLSVSAVVLALGTLLVAATAGLLVSGYTVATPLATAGGERPVAVLLLQLFAPQVFLYGVIAMATAVLNTVRRFALATFAPIASNLVLITVLLLVAGDLRHISIDRVRDEPAILLILGLGTTAGVAAQALILAVGLRRAKVRLRWRWEPRHPAIRHVVRLSGWTFGMVAANQAALFAVLLLANSRPGGVSAYTYAYAFFQLPFGVVAVSITTARQPAWSAAWAAGELEDLREQVASGLRLVITLMVPIAVVLAALAHPLVSLLLGHGATGAAGVASTARVLAVLALGLPGFSAYLYFIRVYQALQDLRSAFLLYLLNNGLTVVMALALYRPAGVQGIAAAVSVSYALSAVAAAAMLRRRLGMAPDERLMMPAHALTRTVATSLPAGLLAWLTVRWTGAPTGLAALVPLLGGAAVAAVALPLCWGVAARSPAGQPQMPRGRRSRRTTRPPRKGAR</sequence>
<keyword evidence="11" id="KW-1185">Reference proteome</keyword>
<evidence type="ECO:0000256" key="6">
    <source>
        <dbReference type="ARBA" id="ARBA00022989"/>
    </source>
</evidence>
<dbReference type="Proteomes" id="UP000749040">
    <property type="component" value="Unassembled WGS sequence"/>
</dbReference>
<evidence type="ECO:0000256" key="9">
    <source>
        <dbReference type="SAM" id="Phobius"/>
    </source>
</evidence>
<dbReference type="PANTHER" id="PTHR47019">
    <property type="entry name" value="LIPID II FLIPPASE MURJ"/>
    <property type="match status" value="1"/>
</dbReference>
<feature type="transmembrane region" description="Helical" evidence="9">
    <location>
        <begin position="403"/>
        <end position="421"/>
    </location>
</feature>
<dbReference type="Pfam" id="PF03023">
    <property type="entry name" value="MurJ"/>
    <property type="match status" value="1"/>
</dbReference>
<dbReference type="InterPro" id="IPR051050">
    <property type="entry name" value="Lipid_II_flippase_MurJ/MviN"/>
</dbReference>
<dbReference type="CDD" id="cd13123">
    <property type="entry name" value="MATE_MurJ_like"/>
    <property type="match status" value="1"/>
</dbReference>
<feature type="transmembrane region" description="Helical" evidence="9">
    <location>
        <begin position="63"/>
        <end position="81"/>
    </location>
</feature>
<dbReference type="PANTHER" id="PTHR47019:SF1">
    <property type="entry name" value="LIPID II FLIPPASE MURJ"/>
    <property type="match status" value="1"/>
</dbReference>
<dbReference type="EMBL" id="JADKYB010000016">
    <property type="protein sequence ID" value="MBM9508244.1"/>
    <property type="molecule type" value="Genomic_DNA"/>
</dbReference>
<feature type="compositionally biased region" description="Basic residues" evidence="8">
    <location>
        <begin position="561"/>
        <end position="577"/>
    </location>
</feature>
<evidence type="ECO:0000256" key="5">
    <source>
        <dbReference type="ARBA" id="ARBA00022984"/>
    </source>
</evidence>
<accession>A0ABS2TY16</accession>
<comment type="caution">
    <text evidence="10">The sequence shown here is derived from an EMBL/GenBank/DDBJ whole genome shotgun (WGS) entry which is preliminary data.</text>
</comment>
<feature type="transmembrane region" description="Helical" evidence="9">
    <location>
        <begin position="235"/>
        <end position="259"/>
    </location>
</feature>
<gene>
    <name evidence="10" type="ORF">ITX44_27545</name>
</gene>
<feature type="transmembrane region" description="Helical" evidence="9">
    <location>
        <begin position="317"/>
        <end position="336"/>
    </location>
</feature>
<feature type="transmembrane region" description="Helical" evidence="9">
    <location>
        <begin position="458"/>
        <end position="479"/>
    </location>
</feature>
<evidence type="ECO:0000313" key="10">
    <source>
        <dbReference type="EMBL" id="MBM9508244.1"/>
    </source>
</evidence>
<evidence type="ECO:0000313" key="11">
    <source>
        <dbReference type="Proteomes" id="UP000749040"/>
    </source>
</evidence>
<feature type="transmembrane region" description="Helical" evidence="9">
    <location>
        <begin position="197"/>
        <end position="220"/>
    </location>
</feature>
<feature type="transmembrane region" description="Helical" evidence="9">
    <location>
        <begin position="433"/>
        <end position="452"/>
    </location>
</feature>
<keyword evidence="5" id="KW-0573">Peptidoglycan synthesis</keyword>
<protein>
    <submittedName>
        <fullName evidence="10">Murein biosynthesis integral membrane protein MurJ</fullName>
    </submittedName>
</protein>
<organism evidence="10 11">
    <name type="scientific">Actinacidiphila acididurans</name>
    <dbReference type="NCBI Taxonomy" id="2784346"/>
    <lineage>
        <taxon>Bacteria</taxon>
        <taxon>Bacillati</taxon>
        <taxon>Actinomycetota</taxon>
        <taxon>Actinomycetes</taxon>
        <taxon>Kitasatosporales</taxon>
        <taxon>Streptomycetaceae</taxon>
        <taxon>Actinacidiphila</taxon>
    </lineage>
</organism>
<reference evidence="10 11" key="1">
    <citation type="submission" date="2021-01" db="EMBL/GenBank/DDBJ databases">
        <title>Streptomyces acididurans sp. nov., isolated from a peat swamp forest soil.</title>
        <authorList>
            <person name="Chantavorakit T."/>
            <person name="Duangmal K."/>
        </authorList>
    </citation>
    <scope>NUCLEOTIDE SEQUENCE [LARGE SCALE GENOMIC DNA]</scope>
    <source>
        <strain evidence="10 11">KK5PA1</strain>
    </source>
</reference>
<feature type="transmembrane region" description="Helical" evidence="9">
    <location>
        <begin position="525"/>
        <end position="549"/>
    </location>
</feature>
<proteinExistence type="predicted"/>
<evidence type="ECO:0000256" key="2">
    <source>
        <dbReference type="ARBA" id="ARBA00022475"/>
    </source>
</evidence>
<evidence type="ECO:0000256" key="1">
    <source>
        <dbReference type="ARBA" id="ARBA00004651"/>
    </source>
</evidence>
<keyword evidence="3 9" id="KW-0812">Transmembrane</keyword>
<evidence type="ECO:0000256" key="4">
    <source>
        <dbReference type="ARBA" id="ARBA00022960"/>
    </source>
</evidence>
<dbReference type="PRINTS" id="PR01806">
    <property type="entry name" value="VIRFACTRMVIN"/>
</dbReference>